<evidence type="ECO:0008006" key="3">
    <source>
        <dbReference type="Google" id="ProtNLM"/>
    </source>
</evidence>
<dbReference type="RefSeq" id="WP_315624917.1">
    <property type="nucleotide sequence ID" value="NZ_JAUHMF010000001.1"/>
</dbReference>
<proteinExistence type="predicted"/>
<dbReference type="SUPFAM" id="SSF53756">
    <property type="entry name" value="UDP-Glycosyltransferase/glycogen phosphorylase"/>
    <property type="match status" value="1"/>
</dbReference>
<gene>
    <name evidence="1" type="ORF">QYE77_06455</name>
</gene>
<evidence type="ECO:0000313" key="2">
    <source>
        <dbReference type="Proteomes" id="UP001254165"/>
    </source>
</evidence>
<sequence length="344" mass="39477">MTTNPKVLFIGGSLNQTTILHQIAQQLPECDRYFSPFYADGLIGLLTRLGFTNFTILGGRHRQATKRYLREHHLPIDCGGKQRTYDLVVTCTDLLLPRNILNTRLMLVQEGMLEAEDWRFNLVRTFNLPRYLANTAATGLSHAYHAFCVASPGYRNLFIRKGVNPDKIIVTGIPNFDHAAGYLNNDFPHHGYILIATSATRETLKFHDRKRFLQRVKALAFGRPMIFKLHPNENIDRATREIRRYFPEVPIYTEGNLHHMIANCDMLIAQNTSAIFTALALGKPIHCDLDLSTLRRLMPIQNGGRSAERIAEVCRQLLQTPLAELNRRPLRAHFFPRWETQDLF</sequence>
<dbReference type="EMBL" id="JAUHMF010000001">
    <property type="protein sequence ID" value="MDT8897904.1"/>
    <property type="molecule type" value="Genomic_DNA"/>
</dbReference>
<evidence type="ECO:0000313" key="1">
    <source>
        <dbReference type="EMBL" id="MDT8897904.1"/>
    </source>
</evidence>
<protein>
    <recommendedName>
        <fullName evidence="3">UDP-N-acetylglucosamine 2-epimerase</fullName>
    </recommendedName>
</protein>
<dbReference type="InterPro" id="IPR043148">
    <property type="entry name" value="TagF_C"/>
</dbReference>
<reference evidence="1 2" key="1">
    <citation type="submission" date="2023-07" db="EMBL/GenBank/DDBJ databases">
        <title>Novel species of Thermanaerothrix with wide hydrolytic capabilities.</title>
        <authorList>
            <person name="Zayulina K.S."/>
            <person name="Podosokorskaya O.A."/>
            <person name="Elcheninov A.G."/>
        </authorList>
    </citation>
    <scope>NUCLEOTIDE SEQUENCE [LARGE SCALE GENOMIC DNA]</scope>
    <source>
        <strain evidence="1 2">4228-RoL</strain>
    </source>
</reference>
<name>A0ABU3NM36_9CHLR</name>
<dbReference type="Gene3D" id="3.40.50.12580">
    <property type="match status" value="1"/>
</dbReference>
<organism evidence="1 2">
    <name type="scientific">Thermanaerothrix solaris</name>
    <dbReference type="NCBI Taxonomy" id="3058434"/>
    <lineage>
        <taxon>Bacteria</taxon>
        <taxon>Bacillati</taxon>
        <taxon>Chloroflexota</taxon>
        <taxon>Anaerolineae</taxon>
        <taxon>Anaerolineales</taxon>
        <taxon>Anaerolineaceae</taxon>
        <taxon>Thermanaerothrix</taxon>
    </lineage>
</organism>
<accession>A0ABU3NM36</accession>
<dbReference type="Proteomes" id="UP001254165">
    <property type="component" value="Unassembled WGS sequence"/>
</dbReference>
<keyword evidence="2" id="KW-1185">Reference proteome</keyword>
<comment type="caution">
    <text evidence="1">The sequence shown here is derived from an EMBL/GenBank/DDBJ whole genome shotgun (WGS) entry which is preliminary data.</text>
</comment>